<protein>
    <submittedName>
        <fullName evidence="2">ABC transporter permease</fullName>
    </submittedName>
</protein>
<proteinExistence type="predicted"/>
<feature type="transmembrane region" description="Helical" evidence="1">
    <location>
        <begin position="72"/>
        <end position="93"/>
    </location>
</feature>
<dbReference type="PANTHER" id="PTHR37305">
    <property type="entry name" value="INTEGRAL MEMBRANE PROTEIN-RELATED"/>
    <property type="match status" value="1"/>
</dbReference>
<evidence type="ECO:0000256" key="1">
    <source>
        <dbReference type="SAM" id="Phobius"/>
    </source>
</evidence>
<feature type="transmembrane region" description="Helical" evidence="1">
    <location>
        <begin position="21"/>
        <end position="42"/>
    </location>
</feature>
<reference evidence="2 3" key="1">
    <citation type="submission" date="2022-04" db="EMBL/GenBank/DDBJ databases">
        <title>Halobacillus sp. isolated from saltern.</title>
        <authorList>
            <person name="Won M."/>
            <person name="Lee C.-M."/>
            <person name="Woen H.-Y."/>
            <person name="Kwon S.-W."/>
        </authorList>
    </citation>
    <scope>NUCLEOTIDE SEQUENCE [LARGE SCALE GENOMIC DNA]</scope>
    <source>
        <strain evidence="2 3">SSBR10-3</strain>
    </source>
</reference>
<organism evidence="2 3">
    <name type="scientific">Halobacillus salinarum</name>
    <dbReference type="NCBI Taxonomy" id="2932257"/>
    <lineage>
        <taxon>Bacteria</taxon>
        <taxon>Bacillati</taxon>
        <taxon>Bacillota</taxon>
        <taxon>Bacilli</taxon>
        <taxon>Bacillales</taxon>
        <taxon>Bacillaceae</taxon>
        <taxon>Halobacillus</taxon>
    </lineage>
</organism>
<sequence length="259" mass="28207">MEYYKAALTTELLKIIKSKMIWITLAALTLGPLMSAFFMFVLKNPDLAESSGLLGAKAEIAGEANWPSLLSMLAQIIAVGGVIVFGFITSWAFGREYTDETIKDLIALPFPRWVIIVAKFTAVFITCIVFSIYVFALGILLGSLIQLPGLNQAVMAHGLYQYALTALFTIALSTPVAFFASYGRGYLAPLGFIIIMVLLSQIIGAIGYGDYFPWAIPALFSGMTGVESPLKVSSTLIILSTCLIGLYATFSWWKNADQH</sequence>
<dbReference type="EMBL" id="CP095073">
    <property type="protein sequence ID" value="UOQ43636.1"/>
    <property type="molecule type" value="Genomic_DNA"/>
</dbReference>
<feature type="transmembrane region" description="Helical" evidence="1">
    <location>
        <begin position="232"/>
        <end position="253"/>
    </location>
</feature>
<keyword evidence="1" id="KW-0472">Membrane</keyword>
<gene>
    <name evidence="2" type="ORF">MUN89_17265</name>
</gene>
<dbReference type="Pfam" id="PF12730">
    <property type="entry name" value="ABC2_membrane_4"/>
    <property type="match status" value="1"/>
</dbReference>
<keyword evidence="3" id="KW-1185">Reference proteome</keyword>
<feature type="transmembrane region" description="Helical" evidence="1">
    <location>
        <begin position="159"/>
        <end position="180"/>
    </location>
</feature>
<name>A0ABY4EHN3_9BACI</name>
<dbReference type="PANTHER" id="PTHR37305:SF1">
    <property type="entry name" value="MEMBRANE PROTEIN"/>
    <property type="match status" value="1"/>
</dbReference>
<dbReference type="Proteomes" id="UP000831787">
    <property type="component" value="Chromosome"/>
</dbReference>
<dbReference type="RefSeq" id="WP_244708995.1">
    <property type="nucleotide sequence ID" value="NZ_CP095073.1"/>
</dbReference>
<evidence type="ECO:0000313" key="3">
    <source>
        <dbReference type="Proteomes" id="UP000831787"/>
    </source>
</evidence>
<evidence type="ECO:0000313" key="2">
    <source>
        <dbReference type="EMBL" id="UOQ43636.1"/>
    </source>
</evidence>
<accession>A0ABY4EHN3</accession>
<feature type="transmembrane region" description="Helical" evidence="1">
    <location>
        <begin position="113"/>
        <end position="139"/>
    </location>
</feature>
<keyword evidence="1" id="KW-0812">Transmembrane</keyword>
<keyword evidence="1" id="KW-1133">Transmembrane helix</keyword>
<feature type="transmembrane region" description="Helical" evidence="1">
    <location>
        <begin position="187"/>
        <end position="212"/>
    </location>
</feature>